<dbReference type="AlphaFoldDB" id="A0A9E8SK93"/>
<reference evidence="2" key="1">
    <citation type="submission" date="2022-11" db="EMBL/GenBank/DDBJ databases">
        <title>Dyadobacter pollutisoli sp. nov., isolated from plastic dumped soil.</title>
        <authorList>
            <person name="Kim J.M."/>
            <person name="Kim K.R."/>
            <person name="Lee J.K."/>
            <person name="Hao L."/>
            <person name="Jeon C.O."/>
        </authorList>
    </citation>
    <scope>NUCLEOTIDE SEQUENCE</scope>
    <source>
        <strain evidence="2">U1</strain>
    </source>
</reference>
<dbReference type="Proteomes" id="UP001164653">
    <property type="component" value="Chromosome"/>
</dbReference>
<dbReference type="SUPFAM" id="SSF54427">
    <property type="entry name" value="NTF2-like"/>
    <property type="match status" value="1"/>
</dbReference>
<evidence type="ECO:0000313" key="3">
    <source>
        <dbReference type="Proteomes" id="UP001164653"/>
    </source>
</evidence>
<organism evidence="2 3">
    <name type="scientific">Dyadobacter pollutisoli</name>
    <dbReference type="NCBI Taxonomy" id="2910158"/>
    <lineage>
        <taxon>Bacteria</taxon>
        <taxon>Pseudomonadati</taxon>
        <taxon>Bacteroidota</taxon>
        <taxon>Cytophagia</taxon>
        <taxon>Cytophagales</taxon>
        <taxon>Spirosomataceae</taxon>
        <taxon>Dyadobacter</taxon>
    </lineage>
</organism>
<protein>
    <submittedName>
        <fullName evidence="2">Nuclear transport factor 2 family protein</fullName>
    </submittedName>
</protein>
<keyword evidence="3" id="KW-1185">Reference proteome</keyword>
<evidence type="ECO:0000259" key="1">
    <source>
        <dbReference type="Pfam" id="PF13474"/>
    </source>
</evidence>
<name>A0A9E8SK93_9BACT</name>
<dbReference type="Gene3D" id="3.10.450.50">
    <property type="match status" value="1"/>
</dbReference>
<feature type="domain" description="SnoaL-like" evidence="1">
    <location>
        <begin position="62"/>
        <end position="167"/>
    </location>
</feature>
<dbReference type="InterPro" id="IPR032710">
    <property type="entry name" value="NTF2-like_dom_sf"/>
</dbReference>
<proteinExistence type="predicted"/>
<dbReference type="EMBL" id="CP112998">
    <property type="protein sequence ID" value="WAC12225.1"/>
    <property type="molecule type" value="Genomic_DNA"/>
</dbReference>
<dbReference type="Pfam" id="PF13474">
    <property type="entry name" value="SnoaL_3"/>
    <property type="match status" value="1"/>
</dbReference>
<gene>
    <name evidence="2" type="ORF">ON006_31435</name>
</gene>
<dbReference type="KEGG" id="dpf:ON006_31435"/>
<dbReference type="InterPro" id="IPR037401">
    <property type="entry name" value="SnoaL-like"/>
</dbReference>
<sequence>MKRNISVFILLILLASSFKYRTKAREVNQNVVTAGYSSASPQKTFPVESFNAAIEKLQQANSELSKGNPDLAKSMWSHKEDVTIFDEKAVGEIKGWQAVEATLNATSKQLSKESTYTFEKIASHEAAGQGYLLQKEHYKLANGRVIDLHVTVLFRKEANSWKIIHRQSDLSASARESDKSSK</sequence>
<dbReference type="RefSeq" id="WP_244821910.1">
    <property type="nucleotide sequence ID" value="NZ_CP112998.1"/>
</dbReference>
<accession>A0A9E8SK93</accession>
<evidence type="ECO:0000313" key="2">
    <source>
        <dbReference type="EMBL" id="WAC12225.1"/>
    </source>
</evidence>